<feature type="transmembrane region" description="Helical" evidence="7">
    <location>
        <begin position="285"/>
        <end position="308"/>
    </location>
</feature>
<dbReference type="GO" id="GO:0005886">
    <property type="term" value="C:plasma membrane"/>
    <property type="evidence" value="ECO:0007669"/>
    <property type="project" value="UniProtKB-SubCell"/>
</dbReference>
<sequence length="341" mass="35318">MRRWRAAAGFAVAVAVVALFVYGVGWDDVLENIHEAHPGALAGAFCTGLAMLAFRAGVVKRLLDPIDGAARGRGFVSAFLSGYFARSALPWGRSTGTPVMAYLLATNSDSEFEDNLAVVAVGEAFNFFASLVVAGVGFVLLTVTIGTTETVTTSIAIASGSTVLAIGIFIVALNRGLARTLSISLASWIESIVEKLPRVPTIEGTLTERIGGFFQTLEVLQASRRTLGVAIAIAIVGWVFNALPLYFSLLALGVDTPVAVALLCAPLASLGGIVPLPGGTGGIEVVLASLLVGVVGIAGDTATAAAILYRVTTYWLHLGIGGIAAIHLTISGPKGTWMEEY</sequence>
<name>A0A1H6FZZ8_9EURY</name>
<dbReference type="Pfam" id="PF03706">
    <property type="entry name" value="LPG_synthase_TM"/>
    <property type="match status" value="1"/>
</dbReference>
<dbReference type="PANTHER" id="PTHR39087">
    <property type="entry name" value="UPF0104 MEMBRANE PROTEIN MJ1595"/>
    <property type="match status" value="1"/>
</dbReference>
<feature type="transmembrane region" description="Helical" evidence="7">
    <location>
        <begin position="151"/>
        <end position="173"/>
    </location>
</feature>
<evidence type="ECO:0000256" key="4">
    <source>
        <dbReference type="ARBA" id="ARBA00022692"/>
    </source>
</evidence>
<feature type="transmembrane region" description="Helical" evidence="7">
    <location>
        <begin position="314"/>
        <end position="332"/>
    </location>
</feature>
<feature type="transmembrane region" description="Helical" evidence="7">
    <location>
        <begin position="227"/>
        <end position="252"/>
    </location>
</feature>
<evidence type="ECO:0000256" key="2">
    <source>
        <dbReference type="ARBA" id="ARBA00011061"/>
    </source>
</evidence>
<keyword evidence="4 7" id="KW-0812">Transmembrane</keyword>
<feature type="transmembrane region" description="Helical" evidence="7">
    <location>
        <begin position="258"/>
        <end position="278"/>
    </location>
</feature>
<evidence type="ECO:0000313" key="9">
    <source>
        <dbReference type="Proteomes" id="UP000199112"/>
    </source>
</evidence>
<dbReference type="RefSeq" id="WP_090507380.1">
    <property type="nucleotide sequence ID" value="NZ_FNWL01000002.1"/>
</dbReference>
<keyword evidence="9" id="KW-1185">Reference proteome</keyword>
<dbReference type="NCBIfam" id="TIGR00374">
    <property type="entry name" value="flippase-like domain"/>
    <property type="match status" value="1"/>
</dbReference>
<dbReference type="PANTHER" id="PTHR39087:SF2">
    <property type="entry name" value="UPF0104 MEMBRANE PROTEIN MJ1595"/>
    <property type="match status" value="1"/>
</dbReference>
<evidence type="ECO:0000256" key="3">
    <source>
        <dbReference type="ARBA" id="ARBA00022475"/>
    </source>
</evidence>
<evidence type="ECO:0000256" key="6">
    <source>
        <dbReference type="ARBA" id="ARBA00023136"/>
    </source>
</evidence>
<feature type="transmembrane region" description="Helical" evidence="7">
    <location>
        <begin position="39"/>
        <end position="58"/>
    </location>
</feature>
<dbReference type="EMBL" id="FNWL01000002">
    <property type="protein sequence ID" value="SEH16411.1"/>
    <property type="molecule type" value="Genomic_DNA"/>
</dbReference>
<gene>
    <name evidence="8" type="ORF">SAMN04487967_2607</name>
</gene>
<evidence type="ECO:0000256" key="5">
    <source>
        <dbReference type="ARBA" id="ARBA00022989"/>
    </source>
</evidence>
<dbReference type="OrthoDB" id="15513at2157"/>
<comment type="subcellular location">
    <subcellularLocation>
        <location evidence="1">Cell membrane</location>
        <topology evidence="1">Multi-pass membrane protein</topology>
    </subcellularLocation>
</comment>
<comment type="similarity">
    <text evidence="2">Belongs to the UPF0104 family.</text>
</comment>
<proteinExistence type="inferred from homology"/>
<evidence type="ECO:0000313" key="8">
    <source>
        <dbReference type="EMBL" id="SEH16411.1"/>
    </source>
</evidence>
<evidence type="ECO:0000256" key="1">
    <source>
        <dbReference type="ARBA" id="ARBA00004651"/>
    </source>
</evidence>
<keyword evidence="3" id="KW-1003">Cell membrane</keyword>
<reference evidence="9" key="1">
    <citation type="submission" date="2016-10" db="EMBL/GenBank/DDBJ databases">
        <authorList>
            <person name="Varghese N."/>
            <person name="Submissions S."/>
        </authorList>
    </citation>
    <scope>NUCLEOTIDE SEQUENCE [LARGE SCALE GENOMIC DNA]</scope>
    <source>
        <strain evidence="9">CGMCC 1.8981</strain>
    </source>
</reference>
<feature type="transmembrane region" description="Helical" evidence="7">
    <location>
        <begin position="124"/>
        <end position="145"/>
    </location>
</feature>
<dbReference type="InterPro" id="IPR022791">
    <property type="entry name" value="L-PG_synthase/AglD"/>
</dbReference>
<dbReference type="AlphaFoldDB" id="A0A1H6FZZ8"/>
<keyword evidence="6 7" id="KW-0472">Membrane</keyword>
<keyword evidence="5 7" id="KW-1133">Transmembrane helix</keyword>
<dbReference type="Proteomes" id="UP000199112">
    <property type="component" value="Unassembled WGS sequence"/>
</dbReference>
<protein>
    <recommendedName>
        <fullName evidence="10">Lysylphosphatidylglycerol synthase TM region</fullName>
    </recommendedName>
</protein>
<organism evidence="8 9">
    <name type="scientific">Natronorubrum sediminis</name>
    <dbReference type="NCBI Taxonomy" id="640943"/>
    <lineage>
        <taxon>Archaea</taxon>
        <taxon>Methanobacteriati</taxon>
        <taxon>Methanobacteriota</taxon>
        <taxon>Stenosarchaea group</taxon>
        <taxon>Halobacteria</taxon>
        <taxon>Halobacteriales</taxon>
        <taxon>Natrialbaceae</taxon>
        <taxon>Natronorubrum</taxon>
    </lineage>
</organism>
<evidence type="ECO:0000256" key="7">
    <source>
        <dbReference type="SAM" id="Phobius"/>
    </source>
</evidence>
<accession>A0A1H6FZZ8</accession>
<evidence type="ECO:0008006" key="10">
    <source>
        <dbReference type="Google" id="ProtNLM"/>
    </source>
</evidence>